<dbReference type="RefSeq" id="WP_017894942.1">
    <property type="nucleotide sequence ID" value="NZ_CBXI010000044.1"/>
</dbReference>
<dbReference type="GO" id="GO:1901982">
    <property type="term" value="F:maltose binding"/>
    <property type="evidence" value="ECO:0007669"/>
    <property type="project" value="TreeGrafter"/>
</dbReference>
<feature type="chain" id="PRO_5004878828" evidence="4">
    <location>
        <begin position="22"/>
        <end position="402"/>
    </location>
</feature>
<gene>
    <name evidence="5" type="ORF">CTDIVETGP_2985</name>
</gene>
<dbReference type="SUPFAM" id="SSF53850">
    <property type="entry name" value="Periplasmic binding protein-like II"/>
    <property type="match status" value="1"/>
</dbReference>
<name>W6N8Z7_CLOTY</name>
<comment type="caution">
    <text evidence="5">The sequence shown here is derived from an EMBL/GenBank/DDBJ whole genome shotgun (WGS) entry which is preliminary data.</text>
</comment>
<dbReference type="GO" id="GO:0015768">
    <property type="term" value="P:maltose transport"/>
    <property type="evidence" value="ECO:0007669"/>
    <property type="project" value="TreeGrafter"/>
</dbReference>
<dbReference type="Gene3D" id="3.40.190.10">
    <property type="entry name" value="Periplasmic binding protein-like II"/>
    <property type="match status" value="1"/>
</dbReference>
<dbReference type="EMBL" id="CBXI010000044">
    <property type="protein sequence ID" value="CDL92915.1"/>
    <property type="molecule type" value="Genomic_DNA"/>
</dbReference>
<dbReference type="PANTHER" id="PTHR30061:SF50">
    <property type="entry name" value="MALTOSE_MALTODEXTRIN-BINDING PERIPLASMIC PROTEIN"/>
    <property type="match status" value="1"/>
</dbReference>
<accession>W6N8Z7</accession>
<dbReference type="Proteomes" id="UP000019482">
    <property type="component" value="Unassembled WGS sequence"/>
</dbReference>
<keyword evidence="2" id="KW-0813">Transport</keyword>
<dbReference type="InterPro" id="IPR006059">
    <property type="entry name" value="SBP"/>
</dbReference>
<dbReference type="Pfam" id="PF13416">
    <property type="entry name" value="SBP_bac_8"/>
    <property type="match status" value="1"/>
</dbReference>
<protein>
    <submittedName>
        <fullName evidence="5">Uncharacterized protein</fullName>
    </submittedName>
</protein>
<evidence type="ECO:0000313" key="6">
    <source>
        <dbReference type="Proteomes" id="UP000019482"/>
    </source>
</evidence>
<evidence type="ECO:0000256" key="2">
    <source>
        <dbReference type="ARBA" id="ARBA00022448"/>
    </source>
</evidence>
<dbReference type="GeneID" id="29419124"/>
<sequence length="402" mass="46160">MNCKKIAAFFLILILPLNFVACSFNTQKSNEKQLNMYIGVKDKESLNTIKILTDEYRKNNPDVKININNIIGNKVDDNIINGTDIVFINRSDLLNLAPKGLISDMKNYYKEDNITNRYYSVVKAYGRFNDKYYGIPIIPYNLEFLYNKKYFTEANIKAPMTMGQFENILKTFNNSSKKIPVLLNEDMDINSAVFSLLGSKKSISMINLENIYGSNKEKYEKLKYMQDIFSDINNLVRNKVINKNTFEIGNESTLEKFNRGEIPMILLSSYYIKDIKSQDVYFIYENMKNIKVPVVSNTLISIPTNASNVEAISDFIKFVFGDNMQNKLLKMGYITGNKKINSKNTGIRQIVSSHIKNSTDDNISIVYNIPKKIVSSISSKIDDILSGKYTGNEWKDIINNDY</sequence>
<evidence type="ECO:0000256" key="4">
    <source>
        <dbReference type="SAM" id="SignalP"/>
    </source>
</evidence>
<dbReference type="PANTHER" id="PTHR30061">
    <property type="entry name" value="MALTOSE-BINDING PERIPLASMIC PROTEIN"/>
    <property type="match status" value="1"/>
</dbReference>
<evidence type="ECO:0000256" key="3">
    <source>
        <dbReference type="ARBA" id="ARBA00022729"/>
    </source>
</evidence>
<keyword evidence="6" id="KW-1185">Reference proteome</keyword>
<dbReference type="OrthoDB" id="1878199at2"/>
<organism evidence="5 6">
    <name type="scientific">Clostridium tyrobutyricum DIVETGP</name>
    <dbReference type="NCBI Taxonomy" id="1408889"/>
    <lineage>
        <taxon>Bacteria</taxon>
        <taxon>Bacillati</taxon>
        <taxon>Bacillota</taxon>
        <taxon>Clostridia</taxon>
        <taxon>Eubacteriales</taxon>
        <taxon>Clostridiaceae</taxon>
        <taxon>Clostridium</taxon>
    </lineage>
</organism>
<dbReference type="GO" id="GO:0055052">
    <property type="term" value="C:ATP-binding cassette (ABC) transporter complex, substrate-binding subunit-containing"/>
    <property type="evidence" value="ECO:0007669"/>
    <property type="project" value="TreeGrafter"/>
</dbReference>
<dbReference type="GO" id="GO:0042956">
    <property type="term" value="P:maltodextrin transmembrane transport"/>
    <property type="evidence" value="ECO:0007669"/>
    <property type="project" value="TreeGrafter"/>
</dbReference>
<evidence type="ECO:0000313" key="5">
    <source>
        <dbReference type="EMBL" id="CDL92915.1"/>
    </source>
</evidence>
<comment type="similarity">
    <text evidence="1">Belongs to the bacterial solute-binding protein 1 family.</text>
</comment>
<reference evidence="5 6" key="1">
    <citation type="journal article" date="2015" name="Genome Announc.">
        <title>Draft Genome Sequence of Clostridium tyrobutyricum Strain DIVETGP, Isolated from Cow's Milk for Grana Padano Production.</title>
        <authorList>
            <person name="Soggiu A."/>
            <person name="Piras C."/>
            <person name="Gaiarsa S."/>
            <person name="Sassera D."/>
            <person name="Roncada P."/>
            <person name="Bendixen E."/>
            <person name="Brasca M."/>
            <person name="Bonizzi L."/>
        </authorList>
    </citation>
    <scope>NUCLEOTIDE SEQUENCE [LARGE SCALE GENOMIC DNA]</scope>
    <source>
        <strain evidence="5 6">DIVETGP</strain>
    </source>
</reference>
<dbReference type="AlphaFoldDB" id="W6N8Z7"/>
<proteinExistence type="inferred from homology"/>
<evidence type="ECO:0000256" key="1">
    <source>
        <dbReference type="ARBA" id="ARBA00008520"/>
    </source>
</evidence>
<feature type="signal peptide" evidence="4">
    <location>
        <begin position="1"/>
        <end position="21"/>
    </location>
</feature>
<keyword evidence="3 4" id="KW-0732">Signal</keyword>